<dbReference type="Pfam" id="PF18990">
    <property type="entry name" value="DUF5723"/>
    <property type="match status" value="1"/>
</dbReference>
<protein>
    <recommendedName>
        <fullName evidence="2">DUF5723 domain-containing protein</fullName>
    </recommendedName>
</protein>
<proteinExistence type="predicted"/>
<dbReference type="Proteomes" id="UP000505306">
    <property type="component" value="Chromosome"/>
</dbReference>
<dbReference type="EMBL" id="CP049057">
    <property type="protein sequence ID" value="QIE59241.1"/>
    <property type="molecule type" value="Genomic_DNA"/>
</dbReference>
<evidence type="ECO:0000313" key="4">
    <source>
        <dbReference type="Proteomes" id="UP000505306"/>
    </source>
</evidence>
<keyword evidence="1" id="KW-0732">Signal</keyword>
<dbReference type="RefSeq" id="WP_164679266.1">
    <property type="nucleotide sequence ID" value="NZ_CP049057.1"/>
</dbReference>
<organism evidence="3 4">
    <name type="scientific">Rasiella rasia</name>
    <dbReference type="NCBI Taxonomy" id="2744027"/>
    <lineage>
        <taxon>Bacteria</taxon>
        <taxon>Pseudomonadati</taxon>
        <taxon>Bacteroidota</taxon>
        <taxon>Flavobacteriia</taxon>
        <taxon>Flavobacteriales</taxon>
        <taxon>Flavobacteriaceae</taxon>
        <taxon>Rasiella</taxon>
    </lineage>
</organism>
<dbReference type="KEGG" id="mgel:G5B37_06595"/>
<evidence type="ECO:0000313" key="3">
    <source>
        <dbReference type="EMBL" id="QIE59241.1"/>
    </source>
</evidence>
<dbReference type="InterPro" id="IPR043781">
    <property type="entry name" value="DUF5723"/>
</dbReference>
<feature type="domain" description="DUF5723" evidence="2">
    <location>
        <begin position="38"/>
        <end position="442"/>
    </location>
</feature>
<sequence length="469" mass="51647">MKNYCFFIVALWVCTSFAQNKQVLYGLTEAPQNLMLNPGSKVPYKKHFGIPLFSQIHINGGSSGVSAYDIFQESDIDINTRIRNKIFELENTDFFTATQQLEILSFGWRSKNDIYFSGGVYQEFDFITYFPRDLAILAWEGNRDYLDYPFNLGELSLTADLLTVYHFGANKQLTDKLTLGLRAKVYSSMISFSSTDNQGTFTTSLDTDGVNIYDHTIADANVTVNTSGVASLRDRDGAGDVSGDILGRAFFGGNLGVGVDIGATYDVTNRITASASVLDLGAIFHTKDIESYQATGDYTLNGIELIFPPLGDGEPTLPYYDNLEDELENEIPIDTITSGYTQWRPLKINASVEYGFGNSIGGECDCTNPGGGVTWQQAIGAQFYSIFRPKGPQMAGTVYYRRKFTETLSAKATYTVDPYSTSNVGLGVVADIGKFNLFVAADNLLRYGNLAKAKSVSLQLGLNIKIDER</sequence>
<accession>A0A6G6GNG6</accession>
<gene>
    <name evidence="3" type="ORF">G5B37_06595</name>
</gene>
<keyword evidence="4" id="KW-1185">Reference proteome</keyword>
<dbReference type="AlphaFoldDB" id="A0A6G6GNG6"/>
<name>A0A6G6GNG6_9FLAO</name>
<evidence type="ECO:0000256" key="1">
    <source>
        <dbReference type="SAM" id="SignalP"/>
    </source>
</evidence>
<feature type="signal peptide" evidence="1">
    <location>
        <begin position="1"/>
        <end position="18"/>
    </location>
</feature>
<feature type="chain" id="PRO_5026192659" description="DUF5723 domain-containing protein" evidence="1">
    <location>
        <begin position="19"/>
        <end position="469"/>
    </location>
</feature>
<evidence type="ECO:0000259" key="2">
    <source>
        <dbReference type="Pfam" id="PF18990"/>
    </source>
</evidence>
<reference evidence="3 4" key="1">
    <citation type="submission" date="2020-02" db="EMBL/GenBank/DDBJ databases">
        <title>Complete genome sequence of Flavobacteriaceae bacterium.</title>
        <authorList>
            <person name="Kim S.-J."/>
            <person name="Kim Y.-S."/>
            <person name="Kim K.-H."/>
        </authorList>
    </citation>
    <scope>NUCLEOTIDE SEQUENCE [LARGE SCALE GENOMIC DNA]</scope>
    <source>
        <strain evidence="3 4">RR4-40</strain>
    </source>
</reference>